<organism evidence="10 11">
    <name type="scientific">Pedobacter kyonggii</name>
    <dbReference type="NCBI Taxonomy" id="1926871"/>
    <lineage>
        <taxon>Bacteria</taxon>
        <taxon>Pseudomonadati</taxon>
        <taxon>Bacteroidota</taxon>
        <taxon>Sphingobacteriia</taxon>
        <taxon>Sphingobacteriales</taxon>
        <taxon>Sphingobacteriaceae</taxon>
        <taxon>Pedobacter</taxon>
    </lineage>
</organism>
<dbReference type="CDD" id="cd18608">
    <property type="entry name" value="GH43_F5-8_typeC-like"/>
    <property type="match status" value="1"/>
</dbReference>
<dbReference type="GO" id="GO:0004553">
    <property type="term" value="F:hydrolase activity, hydrolyzing O-glycosyl compounds"/>
    <property type="evidence" value="ECO:0007669"/>
    <property type="project" value="InterPro"/>
</dbReference>
<evidence type="ECO:0000256" key="2">
    <source>
        <dbReference type="ARBA" id="ARBA00022651"/>
    </source>
</evidence>
<feature type="signal peptide" evidence="8">
    <location>
        <begin position="1"/>
        <end position="23"/>
    </location>
</feature>
<evidence type="ECO:0000313" key="10">
    <source>
        <dbReference type="EMBL" id="TBO41009.1"/>
    </source>
</evidence>
<dbReference type="GO" id="GO:0045493">
    <property type="term" value="P:xylan catabolic process"/>
    <property type="evidence" value="ECO:0007669"/>
    <property type="project" value="UniProtKB-KW"/>
</dbReference>
<dbReference type="EMBL" id="SIXF01000016">
    <property type="protein sequence ID" value="TBO41009.1"/>
    <property type="molecule type" value="Genomic_DNA"/>
</dbReference>
<keyword evidence="8" id="KW-0732">Signal</keyword>
<dbReference type="Pfam" id="PF13385">
    <property type="entry name" value="Laminin_G_3"/>
    <property type="match status" value="1"/>
</dbReference>
<accession>A0A4Q9HAT1</accession>
<feature type="domain" description="F5/8 type C" evidence="9">
    <location>
        <begin position="325"/>
        <end position="461"/>
    </location>
</feature>
<dbReference type="Gene3D" id="2.115.10.20">
    <property type="entry name" value="Glycosyl hydrolase domain, family 43"/>
    <property type="match status" value="1"/>
</dbReference>
<dbReference type="SUPFAM" id="SSF75005">
    <property type="entry name" value="Arabinanase/levansucrase/invertase"/>
    <property type="match status" value="1"/>
</dbReference>
<name>A0A4Q9HAT1_9SPHI</name>
<evidence type="ECO:0000256" key="7">
    <source>
        <dbReference type="PIRSR" id="PIRSR606710-2"/>
    </source>
</evidence>
<evidence type="ECO:0000256" key="4">
    <source>
        <dbReference type="ARBA" id="ARBA00023277"/>
    </source>
</evidence>
<evidence type="ECO:0000256" key="8">
    <source>
        <dbReference type="SAM" id="SignalP"/>
    </source>
</evidence>
<evidence type="ECO:0000256" key="6">
    <source>
        <dbReference type="PIRSR" id="PIRSR606710-1"/>
    </source>
</evidence>
<keyword evidence="11" id="KW-1185">Reference proteome</keyword>
<dbReference type="OrthoDB" id="9803461at2"/>
<dbReference type="PANTHER" id="PTHR43772">
    <property type="entry name" value="ENDO-1,4-BETA-XYLANASE"/>
    <property type="match status" value="1"/>
</dbReference>
<feature type="chain" id="PRO_5020536409" evidence="8">
    <location>
        <begin position="24"/>
        <end position="1178"/>
    </location>
</feature>
<dbReference type="Gene3D" id="2.60.120.260">
    <property type="entry name" value="Galactose-binding domain-like"/>
    <property type="match status" value="1"/>
</dbReference>
<feature type="active site" description="Proton acceptor" evidence="6">
    <location>
        <position position="43"/>
    </location>
</feature>
<feature type="site" description="Important for catalytic activity, responsible for pKa modulation of the active site Glu and correct orientation of both the proton donor and substrate" evidence="7">
    <location>
        <position position="151"/>
    </location>
</feature>
<dbReference type="InterPro" id="IPR008979">
    <property type="entry name" value="Galactose-bd-like_sf"/>
</dbReference>
<keyword evidence="2" id="KW-0858">Xylan degradation</keyword>
<sequence>MKNIYLNLFVLFLLCCSFQPVMAQSLHLDKGQGNPVIPGYFADPTVKKFGDTYYIYATTDGNGGGFGPSQVWTSKDFVNWTMQDMNWPTTHHYWAPDATQGPDGKYYLYYCQPVEIFGASSATPVGPWTSLLAPGKPIVSNFMVPKVITLDGQTFKDDDGKYYMYWGTWGIYPGHGCGVGLLNADMKSFSKLAQIPNTDAKDFFEAPFVFKRKGVYYLTYSSGYCEDGTYRVQYATASNPMGPFKHAQDNPILATNGDGTVHGPGHQSVLQQGDDFYLVYHRHNNPHNDGGYHRQVAADKMIFDEKGNILKLVPTHSGIGYLAKNANPHPNLALGKTAVASSTYDQDFKPEFAFDDNNGTLWKAKNNIGPSWLQIDLGRTYDVKSVHTQFEYATWYYQYKIEYSLDGKTWALYIDRSKNTQHGSPIIDFGNVKARYLRTTILRTEYPGLNKAIWNIKVFDNAEYNPVMKTSIKKWESLQRFEPKGLLVDLNFDNLHVGSIAGHVSNNGKLAGVFSASGTNKPVTSMIGGKKALVFSGTERLSSSIRAPSSMLGNSSYSVSMWVLNPEIGKEETIVSWTDRGGVNLSNAAVGYGNSKGAGAATHLGWADLGYRNLPKANEWHLITMVFDGTMERIYVDGKLDRAERRMLFVNNLTRFLVGGNDDGTSGFSGALASLKIYDIPLTDTEIKAAYTKGITNRTVLYADTKNLEYGDLANWPNNGAALGELTCKRNVEVDDINGKIAAVLANGSKVLMGDRITNKVDFSRPFSAVFSLLPAVGSKTDLFFGKGNKAVRIVGNGKWQQLICSFAQGKFQVFINGKPANYALVHNNQTDQRILIESSGGVSSATTAISSISIYSYGLDYSGCLKEFNFWKQTLGTGSLKASFASKPSAVTSNMVYMVADKPELPGSDLEYLFKSDKDKGDAKWLRSADYMDFSVLPQSSYNYTVKIKDNFGNVTQTSLPFAVSTDSSQFVVRKQSGAARSVPAAKDGLSGTSWDGLLGNADTVTQQSGILKMVSHNTFWDGSEATGPFAYNNVEGDFIAEVKLSDMLGLREKKAYGANEAGIMVKDLTNGRALLQNGIMPGWGVGNIVTNLGNGGRRQTNSLSGWNFYRHLQIQRAGNTFFMRGSSDGKTWVDLPGSPLKRDDLGAGLQVGVYHATYGDSSGDASFSGFKIIQKK</sequence>
<dbReference type="SUPFAM" id="SSF49785">
    <property type="entry name" value="Galactose-binding domain-like"/>
    <property type="match status" value="1"/>
</dbReference>
<evidence type="ECO:0000259" key="9">
    <source>
        <dbReference type="PROSITE" id="PS50022"/>
    </source>
</evidence>
<keyword evidence="5" id="KW-0326">Glycosidase</keyword>
<feature type="active site" description="Proton donor" evidence="6">
    <location>
        <position position="205"/>
    </location>
</feature>
<dbReference type="InterPro" id="IPR000421">
    <property type="entry name" value="FA58C"/>
</dbReference>
<dbReference type="Gene3D" id="2.60.120.200">
    <property type="match status" value="2"/>
</dbReference>
<evidence type="ECO:0000256" key="5">
    <source>
        <dbReference type="ARBA" id="ARBA00023295"/>
    </source>
</evidence>
<dbReference type="AlphaFoldDB" id="A0A4Q9HAT1"/>
<dbReference type="Pfam" id="PF04616">
    <property type="entry name" value="Glyco_hydro_43"/>
    <property type="match status" value="1"/>
</dbReference>
<dbReference type="InterPro" id="IPR052176">
    <property type="entry name" value="Glycosyl_Hydrlase_43_Enz"/>
</dbReference>
<keyword evidence="2" id="KW-0624">Polysaccharide degradation</keyword>
<evidence type="ECO:0000313" key="11">
    <source>
        <dbReference type="Proteomes" id="UP000291819"/>
    </source>
</evidence>
<reference evidence="10 11" key="1">
    <citation type="submission" date="2019-02" db="EMBL/GenBank/DDBJ databases">
        <title>Pedobacter kyonggii whole genome sequence analysis.</title>
        <authorList>
            <person name="Dahal R.H."/>
        </authorList>
    </citation>
    <scope>NUCLEOTIDE SEQUENCE [LARGE SCALE GENOMIC DNA]</scope>
    <source>
        <strain evidence="10 11">K-4-11-1</strain>
    </source>
</reference>
<proteinExistence type="inferred from homology"/>
<gene>
    <name evidence="10" type="ORF">EYS08_15855</name>
</gene>
<keyword evidence="4" id="KW-0119">Carbohydrate metabolism</keyword>
<dbReference type="InterPro" id="IPR006710">
    <property type="entry name" value="Glyco_hydro_43"/>
</dbReference>
<keyword evidence="3 10" id="KW-0378">Hydrolase</keyword>
<dbReference type="Proteomes" id="UP000291819">
    <property type="component" value="Unassembled WGS sequence"/>
</dbReference>
<evidence type="ECO:0000256" key="3">
    <source>
        <dbReference type="ARBA" id="ARBA00022801"/>
    </source>
</evidence>
<dbReference type="SUPFAM" id="SSF49899">
    <property type="entry name" value="Concanavalin A-like lectins/glucanases"/>
    <property type="match status" value="1"/>
</dbReference>
<dbReference type="PROSITE" id="PS50022">
    <property type="entry name" value="FA58C_3"/>
    <property type="match status" value="1"/>
</dbReference>
<comment type="similarity">
    <text evidence="1">Belongs to the glycosyl hydrolase 43 family.</text>
</comment>
<evidence type="ECO:0000256" key="1">
    <source>
        <dbReference type="ARBA" id="ARBA00009865"/>
    </source>
</evidence>
<dbReference type="InterPro" id="IPR013320">
    <property type="entry name" value="ConA-like_dom_sf"/>
</dbReference>
<dbReference type="RefSeq" id="WP_131030948.1">
    <property type="nucleotide sequence ID" value="NZ_SIXF01000016.1"/>
</dbReference>
<dbReference type="Pfam" id="PF00754">
    <property type="entry name" value="F5_F8_type_C"/>
    <property type="match status" value="1"/>
</dbReference>
<dbReference type="InterPro" id="IPR023296">
    <property type="entry name" value="Glyco_hydro_beta-prop_sf"/>
</dbReference>
<dbReference type="PANTHER" id="PTHR43772:SF2">
    <property type="entry name" value="PUTATIVE (AFU_ORTHOLOGUE AFUA_2G04480)-RELATED"/>
    <property type="match status" value="1"/>
</dbReference>
<comment type="caution">
    <text evidence="10">The sequence shown here is derived from an EMBL/GenBank/DDBJ whole genome shotgun (WGS) entry which is preliminary data.</text>
</comment>
<protein>
    <submittedName>
        <fullName evidence="10">Glycoside hydrolase family 43</fullName>
    </submittedName>
</protein>